<reference evidence="5 6" key="1">
    <citation type="submission" date="2019-10" db="EMBL/GenBank/DDBJ databases">
        <title>Actinomadura rubteroloni sp. nov. and Actinomadura macrotermitis sp. nov., isolated from the gut of fungus growing-termite Macrotermes natalensis.</title>
        <authorList>
            <person name="Benndorf R."/>
            <person name="Martin K."/>
            <person name="Kuefner M."/>
            <person name="De Beer W."/>
            <person name="Kaster A.-K."/>
            <person name="Vollmers J."/>
            <person name="Poulsen M."/>
            <person name="Beemelmanns C."/>
        </authorList>
    </citation>
    <scope>NUCLEOTIDE SEQUENCE [LARGE SCALE GENOMIC DNA]</scope>
    <source>
        <strain evidence="5 6">RB68</strain>
    </source>
</reference>
<dbReference type="Proteomes" id="UP000487268">
    <property type="component" value="Unassembled WGS sequence"/>
</dbReference>
<evidence type="ECO:0000256" key="3">
    <source>
        <dbReference type="ARBA" id="ARBA00022840"/>
    </source>
</evidence>
<dbReference type="EMBL" id="WEGH01000003">
    <property type="protein sequence ID" value="MQY06852.1"/>
    <property type="molecule type" value="Genomic_DNA"/>
</dbReference>
<dbReference type="SUPFAM" id="SSF47323">
    <property type="entry name" value="Anticodon-binding domain of a subclass of class I aminoacyl-tRNA synthetases"/>
    <property type="match status" value="1"/>
</dbReference>
<dbReference type="Gene3D" id="1.10.730.10">
    <property type="entry name" value="Isoleucyl-tRNA Synthetase, Domain 1"/>
    <property type="match status" value="1"/>
</dbReference>
<proteinExistence type="predicted"/>
<keyword evidence="6" id="KW-1185">Reference proteome</keyword>
<evidence type="ECO:0000313" key="5">
    <source>
        <dbReference type="EMBL" id="MQY06852.1"/>
    </source>
</evidence>
<dbReference type="GO" id="GO:0006420">
    <property type="term" value="P:arginyl-tRNA aminoacylation"/>
    <property type="evidence" value="ECO:0007669"/>
    <property type="project" value="InterPro"/>
</dbReference>
<organism evidence="5 6">
    <name type="scientific">Actinomadura macrotermitis</name>
    <dbReference type="NCBI Taxonomy" id="2585200"/>
    <lineage>
        <taxon>Bacteria</taxon>
        <taxon>Bacillati</taxon>
        <taxon>Actinomycetota</taxon>
        <taxon>Actinomycetes</taxon>
        <taxon>Streptosporangiales</taxon>
        <taxon>Thermomonosporaceae</taxon>
        <taxon>Actinomadura</taxon>
    </lineage>
</organism>
<evidence type="ECO:0000313" key="6">
    <source>
        <dbReference type="Proteomes" id="UP000487268"/>
    </source>
</evidence>
<keyword evidence="3" id="KW-0067">ATP-binding</keyword>
<dbReference type="Pfam" id="PF05746">
    <property type="entry name" value="DALR_1"/>
    <property type="match status" value="1"/>
</dbReference>
<gene>
    <name evidence="5" type="primary">argS_2</name>
    <name evidence="5" type="ORF">ACRB68_49480</name>
</gene>
<name>A0A7K0C194_9ACTN</name>
<keyword evidence="1 5" id="KW-0436">Ligase</keyword>
<feature type="domain" description="DALR anticodon binding" evidence="4">
    <location>
        <begin position="103"/>
        <end position="221"/>
    </location>
</feature>
<dbReference type="EC" id="6.1.1.19" evidence="5"/>
<sequence length="221" mass="23191">MSAALAAAVGAAEAPVSVRGPGVYASPVALRMGLDAEAVAERVRSRPGIQGVSVVRGLLVVRVEAGALAAGIVAEGPRYGAARVPRGEWREWPRTFANPGFCVRFAYARAAWVRRWAADLGVGAGEPVGYAGDELTLLGVLAEMPGRSAQAEREGDARVFQAYLERLAGAYHDVHEGCPALPRGDEKPGAVHAARVTLAEAARIALANGLYMIGETPRERI</sequence>
<evidence type="ECO:0000256" key="2">
    <source>
        <dbReference type="ARBA" id="ARBA00022741"/>
    </source>
</evidence>
<dbReference type="AlphaFoldDB" id="A0A7K0C194"/>
<comment type="caution">
    <text evidence="5">The sequence shown here is derived from an EMBL/GenBank/DDBJ whole genome shotgun (WGS) entry which is preliminary data.</text>
</comment>
<accession>A0A7K0C194</accession>
<keyword evidence="2" id="KW-0547">Nucleotide-binding</keyword>
<evidence type="ECO:0000259" key="4">
    <source>
        <dbReference type="SMART" id="SM00836"/>
    </source>
</evidence>
<protein>
    <submittedName>
        <fullName evidence="5">Arginine--tRNA ligase</fullName>
        <ecNumber evidence="5">6.1.1.19</ecNumber>
    </submittedName>
</protein>
<dbReference type="InterPro" id="IPR008909">
    <property type="entry name" value="DALR_anticod-bd"/>
</dbReference>
<dbReference type="SMART" id="SM00836">
    <property type="entry name" value="DALR_1"/>
    <property type="match status" value="1"/>
</dbReference>
<evidence type="ECO:0000256" key="1">
    <source>
        <dbReference type="ARBA" id="ARBA00022598"/>
    </source>
</evidence>
<dbReference type="GO" id="GO:0004814">
    <property type="term" value="F:arginine-tRNA ligase activity"/>
    <property type="evidence" value="ECO:0007669"/>
    <property type="project" value="UniProtKB-EC"/>
</dbReference>
<dbReference type="InterPro" id="IPR009080">
    <property type="entry name" value="tRNAsynth_Ia_anticodon-bd"/>
</dbReference>
<dbReference type="GO" id="GO:0005524">
    <property type="term" value="F:ATP binding"/>
    <property type="evidence" value="ECO:0007669"/>
    <property type="project" value="UniProtKB-KW"/>
</dbReference>